<dbReference type="Proteomes" id="UP001589788">
    <property type="component" value="Unassembled WGS sequence"/>
</dbReference>
<evidence type="ECO:0000313" key="4">
    <source>
        <dbReference type="Proteomes" id="UP001589788"/>
    </source>
</evidence>
<reference evidence="3 4" key="1">
    <citation type="submission" date="2024-09" db="EMBL/GenBank/DDBJ databases">
        <authorList>
            <person name="Sun Q."/>
            <person name="Mori K."/>
        </authorList>
    </citation>
    <scope>NUCLEOTIDE SEQUENCE [LARGE SCALE GENOMIC DNA]</scope>
    <source>
        <strain evidence="3 4">JCM 15389</strain>
    </source>
</reference>
<dbReference type="Pfam" id="PF01266">
    <property type="entry name" value="DAO"/>
    <property type="match status" value="1"/>
</dbReference>
<dbReference type="InterPro" id="IPR036188">
    <property type="entry name" value="FAD/NAD-bd_sf"/>
</dbReference>
<evidence type="ECO:0000313" key="3">
    <source>
        <dbReference type="EMBL" id="MFC0081831.1"/>
    </source>
</evidence>
<evidence type="ECO:0000259" key="2">
    <source>
        <dbReference type="Pfam" id="PF01266"/>
    </source>
</evidence>
<name>A0ABV6C2D0_9ACTN</name>
<sequence>MTPSAPPLDLLGPPLDPVDSLRGTDVVVLGGGIIGLAAAWSLAEQDHQVVLVDPAPLSGASWVAAGMLAPVSELHAAEAPLVGLGLAALEHWPAFAQALTEASGLDLGLRTEGTVLVAATPDDHRALLELLDLHRRLGLASQPLTRREARQLEPGLAPGLAGALLIPGDHHVDPRLVARALALAAALA</sequence>
<dbReference type="EMBL" id="JBHLYQ010000050">
    <property type="protein sequence ID" value="MFC0081831.1"/>
    <property type="molecule type" value="Genomic_DNA"/>
</dbReference>
<feature type="domain" description="FAD dependent oxidoreductase" evidence="2">
    <location>
        <begin position="25"/>
        <end position="186"/>
    </location>
</feature>
<dbReference type="PANTHER" id="PTHR13847:SF289">
    <property type="entry name" value="GLYCINE OXIDASE"/>
    <property type="match status" value="1"/>
</dbReference>
<evidence type="ECO:0000256" key="1">
    <source>
        <dbReference type="ARBA" id="ARBA00023002"/>
    </source>
</evidence>
<dbReference type="SUPFAM" id="SSF51905">
    <property type="entry name" value="FAD/NAD(P)-binding domain"/>
    <property type="match status" value="1"/>
</dbReference>
<dbReference type="Gene3D" id="3.30.9.10">
    <property type="entry name" value="D-Amino Acid Oxidase, subunit A, domain 2"/>
    <property type="match status" value="1"/>
</dbReference>
<dbReference type="PANTHER" id="PTHR13847">
    <property type="entry name" value="SARCOSINE DEHYDROGENASE-RELATED"/>
    <property type="match status" value="1"/>
</dbReference>
<accession>A0ABV6C2D0</accession>
<comment type="caution">
    <text evidence="3">The sequence shown here is derived from an EMBL/GenBank/DDBJ whole genome shotgun (WGS) entry which is preliminary data.</text>
</comment>
<proteinExistence type="predicted"/>
<keyword evidence="1" id="KW-0560">Oxidoreductase</keyword>
<dbReference type="InterPro" id="IPR006076">
    <property type="entry name" value="FAD-dep_OxRdtase"/>
</dbReference>
<keyword evidence="4" id="KW-1185">Reference proteome</keyword>
<protein>
    <submittedName>
        <fullName evidence="3">FAD-dependent oxidoreductase</fullName>
    </submittedName>
</protein>
<organism evidence="3 4">
    <name type="scientific">Aciditerrimonas ferrireducens</name>
    <dbReference type="NCBI Taxonomy" id="667306"/>
    <lineage>
        <taxon>Bacteria</taxon>
        <taxon>Bacillati</taxon>
        <taxon>Actinomycetota</taxon>
        <taxon>Acidimicrobiia</taxon>
        <taxon>Acidimicrobiales</taxon>
        <taxon>Acidimicrobiaceae</taxon>
        <taxon>Aciditerrimonas</taxon>
    </lineage>
</organism>
<feature type="non-terminal residue" evidence="3">
    <location>
        <position position="188"/>
    </location>
</feature>
<dbReference type="RefSeq" id="WP_377789130.1">
    <property type="nucleotide sequence ID" value="NZ_JBHLYQ010000050.1"/>
</dbReference>
<gene>
    <name evidence="3" type="ORF">ACFFRE_06685</name>
</gene>
<dbReference type="Gene3D" id="3.50.50.60">
    <property type="entry name" value="FAD/NAD(P)-binding domain"/>
    <property type="match status" value="1"/>
</dbReference>